<dbReference type="PROSITE" id="PS51318">
    <property type="entry name" value="TAT"/>
    <property type="match status" value="1"/>
</dbReference>
<proteinExistence type="predicted"/>
<dbReference type="Proteomes" id="UP000282674">
    <property type="component" value="Unassembled WGS sequence"/>
</dbReference>
<dbReference type="Gene3D" id="2.60.40.380">
    <property type="entry name" value="Purple acid phosphatase-like, N-terminal"/>
    <property type="match status" value="1"/>
</dbReference>
<dbReference type="PANTHER" id="PTHR43606">
    <property type="entry name" value="PHOSPHATASE, PUTATIVE (AFU_ORTHOLOGUE AFUA_6G08710)-RELATED"/>
    <property type="match status" value="1"/>
</dbReference>
<keyword evidence="4" id="KW-1185">Reference proteome</keyword>
<name>A0A3M2M6E4_9ACTN</name>
<dbReference type="Pfam" id="PF09423">
    <property type="entry name" value="PhoD"/>
    <property type="match status" value="1"/>
</dbReference>
<dbReference type="InterPro" id="IPR038607">
    <property type="entry name" value="PhoD-like_sf"/>
</dbReference>
<dbReference type="InterPro" id="IPR006311">
    <property type="entry name" value="TAT_signal"/>
</dbReference>
<dbReference type="InterPro" id="IPR032093">
    <property type="entry name" value="PhoD_N"/>
</dbReference>
<dbReference type="AlphaFoldDB" id="A0A3M2M6E4"/>
<dbReference type="OrthoDB" id="3497025at2"/>
<organism evidence="3 4">
    <name type="scientific">Actinomadura harenae</name>
    <dbReference type="NCBI Taxonomy" id="2483351"/>
    <lineage>
        <taxon>Bacteria</taxon>
        <taxon>Bacillati</taxon>
        <taxon>Actinomycetota</taxon>
        <taxon>Actinomycetes</taxon>
        <taxon>Streptosporangiales</taxon>
        <taxon>Thermomonosporaceae</taxon>
        <taxon>Actinomadura</taxon>
    </lineage>
</organism>
<dbReference type="PANTHER" id="PTHR43606:SF1">
    <property type="entry name" value="PHOD-LIKE PHOSPHATASE METALLOPHOSPHATASE DOMAIN-CONTAINING PROTEIN"/>
    <property type="match status" value="1"/>
</dbReference>
<protein>
    <submittedName>
        <fullName evidence="3">Alkaline phosphatase</fullName>
    </submittedName>
</protein>
<dbReference type="SUPFAM" id="SSF56300">
    <property type="entry name" value="Metallo-dependent phosphatases"/>
    <property type="match status" value="1"/>
</dbReference>
<evidence type="ECO:0000313" key="3">
    <source>
        <dbReference type="EMBL" id="RMI45121.1"/>
    </source>
</evidence>
<evidence type="ECO:0000259" key="1">
    <source>
        <dbReference type="Pfam" id="PF09423"/>
    </source>
</evidence>
<dbReference type="InterPro" id="IPR018946">
    <property type="entry name" value="PhoD-like_MPP"/>
</dbReference>
<accession>A0A3M2M6E4</accession>
<feature type="domain" description="Phospholipase D N-terminal" evidence="2">
    <location>
        <begin position="49"/>
        <end position="140"/>
    </location>
</feature>
<comment type="caution">
    <text evidence="3">The sequence shown here is derived from an EMBL/GenBank/DDBJ whole genome shotgun (WGS) entry which is preliminary data.</text>
</comment>
<dbReference type="InterPro" id="IPR052900">
    <property type="entry name" value="Phospholipid_Metab_Enz"/>
</dbReference>
<dbReference type="EMBL" id="RFFG01000015">
    <property type="protein sequence ID" value="RMI45121.1"/>
    <property type="molecule type" value="Genomic_DNA"/>
</dbReference>
<gene>
    <name evidence="3" type="ORF">EBO15_11180</name>
</gene>
<dbReference type="Gene3D" id="3.60.21.70">
    <property type="entry name" value="PhoD-like phosphatase"/>
    <property type="match status" value="1"/>
</dbReference>
<sequence>MELDRRNLLRGGLVAGGGAALGLLSSGTAGAAARTAPAFVRSGRARVTHGVQAGDVTAREAVVWTRSDRPARMLVEVSRRPDFRGADRFRGPVLTPDTDLTGKTFLRGLPAGEELHYRVVLADLDRHGVTSAPVVGRLRTAPRKRADVSFVWSGDLAGQGWGINPELGGYRIFDAMAAVNPDFFLCSGDLVYSDGPMTPTVALPDGRTWRNLVTPEKTKVAETLAEYRGQFRYNLEDTAFRAFNARVPMLYQWDDHEVLNNWYPGEVIDRPGYTEKRVDVLAARARRAMFEYTPTTVRAQVGGRIFRKVSYGPLLDVFMLDMRTYKNPNTTDTEKSGPGLLGAEQVAWLKRELRASKATWKIIANDLPLGLVVPDGTEGKPNLEGVAQGDNGKPLGREREFADILGYAKKHRVRNMVWLTADVHYTAAHYYDPAKAAFSDFDPFWEFVSGPLNAGAFGPNALDGTFGATLKFQQAPPHANTSPAEGFQFFGQVAIDAASETLTVTLRDLDGKALYTKPLTPVR</sequence>
<evidence type="ECO:0000313" key="4">
    <source>
        <dbReference type="Proteomes" id="UP000282674"/>
    </source>
</evidence>
<evidence type="ECO:0000259" key="2">
    <source>
        <dbReference type="Pfam" id="PF16655"/>
    </source>
</evidence>
<dbReference type="InterPro" id="IPR029052">
    <property type="entry name" value="Metallo-depent_PP-like"/>
</dbReference>
<dbReference type="Pfam" id="PF16655">
    <property type="entry name" value="PhoD_N"/>
    <property type="match status" value="1"/>
</dbReference>
<feature type="domain" description="PhoD-like phosphatase metallophosphatase" evidence="1">
    <location>
        <begin position="156"/>
        <end position="505"/>
    </location>
</feature>
<reference evidence="3 4" key="1">
    <citation type="submission" date="2018-10" db="EMBL/GenBank/DDBJ databases">
        <title>Isolation from soil.</title>
        <authorList>
            <person name="Hu J."/>
        </authorList>
    </citation>
    <scope>NUCLEOTIDE SEQUENCE [LARGE SCALE GENOMIC DNA]</scope>
    <source>
        <strain evidence="3 4">NEAU-Ht49</strain>
    </source>
</reference>